<accession>A0A1V4KH19</accession>
<dbReference type="EMBL" id="LSYS01003169">
    <property type="protein sequence ID" value="OPJ83766.1"/>
    <property type="molecule type" value="Genomic_DNA"/>
</dbReference>
<gene>
    <name evidence="2" type="ORF">AV530_006597</name>
</gene>
<feature type="region of interest" description="Disordered" evidence="1">
    <location>
        <begin position="86"/>
        <end position="111"/>
    </location>
</feature>
<sequence length="111" mass="12133">MNRQLESTICKIQFNSFCCLIPEDASSCQRGDEHTFLHEETAYWATSVTTDSGCKGSEDMEAPGTACDGPWPRAFLLLLDYPAPSSASRERHGQNRSTIAETIGLGKTNSS</sequence>
<comment type="caution">
    <text evidence="2">The sequence shown here is derived from an EMBL/GenBank/DDBJ whole genome shotgun (WGS) entry which is preliminary data.</text>
</comment>
<protein>
    <submittedName>
        <fullName evidence="2">Uncharacterized protein</fullName>
    </submittedName>
</protein>
<keyword evidence="3" id="KW-1185">Reference proteome</keyword>
<dbReference type="Proteomes" id="UP000190648">
    <property type="component" value="Unassembled WGS sequence"/>
</dbReference>
<organism evidence="2 3">
    <name type="scientific">Patagioenas fasciata monilis</name>
    <dbReference type="NCBI Taxonomy" id="372326"/>
    <lineage>
        <taxon>Eukaryota</taxon>
        <taxon>Metazoa</taxon>
        <taxon>Chordata</taxon>
        <taxon>Craniata</taxon>
        <taxon>Vertebrata</taxon>
        <taxon>Euteleostomi</taxon>
        <taxon>Archelosauria</taxon>
        <taxon>Archosauria</taxon>
        <taxon>Dinosauria</taxon>
        <taxon>Saurischia</taxon>
        <taxon>Theropoda</taxon>
        <taxon>Coelurosauria</taxon>
        <taxon>Aves</taxon>
        <taxon>Neognathae</taxon>
        <taxon>Neoaves</taxon>
        <taxon>Columbimorphae</taxon>
        <taxon>Columbiformes</taxon>
        <taxon>Columbidae</taxon>
        <taxon>Patagioenas</taxon>
    </lineage>
</organism>
<name>A0A1V4KH19_PATFA</name>
<proteinExistence type="predicted"/>
<reference evidence="2 3" key="1">
    <citation type="submission" date="2016-02" db="EMBL/GenBank/DDBJ databases">
        <title>Band-tailed pigeon sequencing and assembly.</title>
        <authorList>
            <person name="Soares A.E."/>
            <person name="Novak B.J."/>
            <person name="Rice E.S."/>
            <person name="O'Connell B."/>
            <person name="Chang D."/>
            <person name="Weber S."/>
            <person name="Shapiro B."/>
        </authorList>
    </citation>
    <scope>NUCLEOTIDE SEQUENCE [LARGE SCALE GENOMIC DNA]</scope>
    <source>
        <strain evidence="2">BTP2013</strain>
        <tissue evidence="2">Blood</tissue>
    </source>
</reference>
<evidence type="ECO:0000313" key="3">
    <source>
        <dbReference type="Proteomes" id="UP000190648"/>
    </source>
</evidence>
<dbReference type="AlphaFoldDB" id="A0A1V4KH19"/>
<evidence type="ECO:0000313" key="2">
    <source>
        <dbReference type="EMBL" id="OPJ83766.1"/>
    </source>
</evidence>
<evidence type="ECO:0000256" key="1">
    <source>
        <dbReference type="SAM" id="MobiDB-lite"/>
    </source>
</evidence>